<name>A0ACC0BI37_CATRO</name>
<proteinExistence type="predicted"/>
<dbReference type="EMBL" id="CM044703">
    <property type="protein sequence ID" value="KAI5672248.1"/>
    <property type="molecule type" value="Genomic_DNA"/>
</dbReference>
<dbReference type="Proteomes" id="UP001060085">
    <property type="component" value="Linkage Group LG03"/>
</dbReference>
<comment type="caution">
    <text evidence="1">The sequence shown here is derived from an EMBL/GenBank/DDBJ whole genome shotgun (WGS) entry which is preliminary data.</text>
</comment>
<organism evidence="1 2">
    <name type="scientific">Catharanthus roseus</name>
    <name type="common">Madagascar periwinkle</name>
    <name type="synonym">Vinca rosea</name>
    <dbReference type="NCBI Taxonomy" id="4058"/>
    <lineage>
        <taxon>Eukaryota</taxon>
        <taxon>Viridiplantae</taxon>
        <taxon>Streptophyta</taxon>
        <taxon>Embryophyta</taxon>
        <taxon>Tracheophyta</taxon>
        <taxon>Spermatophyta</taxon>
        <taxon>Magnoliopsida</taxon>
        <taxon>eudicotyledons</taxon>
        <taxon>Gunneridae</taxon>
        <taxon>Pentapetalae</taxon>
        <taxon>asterids</taxon>
        <taxon>lamiids</taxon>
        <taxon>Gentianales</taxon>
        <taxon>Apocynaceae</taxon>
        <taxon>Rauvolfioideae</taxon>
        <taxon>Vinceae</taxon>
        <taxon>Catharanthinae</taxon>
        <taxon>Catharanthus</taxon>
    </lineage>
</organism>
<protein>
    <submittedName>
        <fullName evidence="1">Uncharacterized protein</fullName>
    </submittedName>
</protein>
<evidence type="ECO:0000313" key="1">
    <source>
        <dbReference type="EMBL" id="KAI5672248.1"/>
    </source>
</evidence>
<evidence type="ECO:0000313" key="2">
    <source>
        <dbReference type="Proteomes" id="UP001060085"/>
    </source>
</evidence>
<sequence>MTPTNKNFIVATAFMRNEQATTYRWVLQAHILSSAVSTGNEPDGNAHEPCVIITDRECSLMPVIKEISTGPISKVMEIRRLVKGVLSLVLLEDPSMTLTSTPKGPRLYCLCTHIQTLLEVHWLSGTWQNNNILLRLSSPERRLILYFYCLMHLQMQDGCPLPPLHVQWQYHYSEQVSGWPEPYFDRIADCNTRYARAYSPGDLIHVNI</sequence>
<gene>
    <name evidence="1" type="ORF">M9H77_12612</name>
</gene>
<reference evidence="2" key="1">
    <citation type="journal article" date="2023" name="Nat. Plants">
        <title>Single-cell RNA sequencing provides a high-resolution roadmap for understanding the multicellular compartmentation of specialized metabolism.</title>
        <authorList>
            <person name="Sun S."/>
            <person name="Shen X."/>
            <person name="Li Y."/>
            <person name="Li Y."/>
            <person name="Wang S."/>
            <person name="Li R."/>
            <person name="Zhang H."/>
            <person name="Shen G."/>
            <person name="Guo B."/>
            <person name="Wei J."/>
            <person name="Xu J."/>
            <person name="St-Pierre B."/>
            <person name="Chen S."/>
            <person name="Sun C."/>
        </authorList>
    </citation>
    <scope>NUCLEOTIDE SEQUENCE [LARGE SCALE GENOMIC DNA]</scope>
</reference>
<keyword evidence="2" id="KW-1185">Reference proteome</keyword>
<accession>A0ACC0BI37</accession>